<accession>A0A8T3VAI9</accession>
<evidence type="ECO:0000313" key="4">
    <source>
        <dbReference type="Proteomes" id="UP000783037"/>
    </source>
</evidence>
<dbReference type="RefSeq" id="WP_303739014.1">
    <property type="nucleotide sequence ID" value="NZ_SUTK01000022.1"/>
</dbReference>
<evidence type="ECO:0000259" key="2">
    <source>
        <dbReference type="Pfam" id="PF07282"/>
    </source>
</evidence>
<proteinExistence type="predicted"/>
<keyword evidence="1" id="KW-0238">DNA-binding</keyword>
<dbReference type="AlphaFoldDB" id="A0A8T3VAI9"/>
<gene>
    <name evidence="3" type="ORF">E7Z79_05700</name>
</gene>
<feature type="non-terminal residue" evidence="3">
    <location>
        <position position="1"/>
    </location>
</feature>
<evidence type="ECO:0000256" key="1">
    <source>
        <dbReference type="ARBA" id="ARBA00023125"/>
    </source>
</evidence>
<evidence type="ECO:0000313" key="3">
    <source>
        <dbReference type="EMBL" id="MBE6501919.1"/>
    </source>
</evidence>
<dbReference type="InterPro" id="IPR010095">
    <property type="entry name" value="Cas12f1-like_TNB"/>
</dbReference>
<dbReference type="EMBL" id="SUTK01000022">
    <property type="protein sequence ID" value="MBE6501919.1"/>
    <property type="molecule type" value="Genomic_DNA"/>
</dbReference>
<protein>
    <recommendedName>
        <fullName evidence="2">Cas12f1-like TNB domain-containing protein</fullName>
    </recommendedName>
</protein>
<feature type="domain" description="Cas12f1-like TNB" evidence="2">
    <location>
        <begin position="69"/>
        <end position="136"/>
    </location>
</feature>
<dbReference type="GO" id="GO:0003677">
    <property type="term" value="F:DNA binding"/>
    <property type="evidence" value="ECO:0007669"/>
    <property type="project" value="UniProtKB-KW"/>
</dbReference>
<comment type="caution">
    <text evidence="3">The sequence shown here is derived from an EMBL/GenBank/DDBJ whole genome shotgun (WGS) entry which is preliminary data.</text>
</comment>
<dbReference type="Proteomes" id="UP000783037">
    <property type="component" value="Unassembled WGS sequence"/>
</dbReference>
<organism evidence="3 4">
    <name type="scientific">Methanobrevibacter thaueri</name>
    <dbReference type="NCBI Taxonomy" id="190975"/>
    <lineage>
        <taxon>Archaea</taxon>
        <taxon>Methanobacteriati</taxon>
        <taxon>Methanobacteriota</taxon>
        <taxon>Methanomada group</taxon>
        <taxon>Methanobacteria</taxon>
        <taxon>Methanobacteriales</taxon>
        <taxon>Methanobacteriaceae</taxon>
        <taxon>Methanobrevibacter</taxon>
    </lineage>
</organism>
<dbReference type="Pfam" id="PF07282">
    <property type="entry name" value="Cas12f1-like_TNB"/>
    <property type="match status" value="1"/>
</dbReference>
<sequence length="149" mass="17970">CRNMSRQWKKLQKRLQKWYNKRTNQLNDYIEKLTYNLVKKYDTIVFEENYSTIKILIGGEQNMIFPLSRFIKRLKDKFQLYKPETDGVQFVKPHNTSRTCHHCGHINKELKIKTRNWKCQKCGKTLDRDINAAINILNRWFNGDSLKNT</sequence>
<reference evidence="3" key="1">
    <citation type="submission" date="2019-04" db="EMBL/GenBank/DDBJ databases">
        <title>Evolution of Biomass-Degrading Anaerobic Consortia Revealed by Metagenomics.</title>
        <authorList>
            <person name="Peng X."/>
        </authorList>
    </citation>
    <scope>NUCLEOTIDE SEQUENCE</scope>
    <source>
        <strain evidence="3">SIG18</strain>
    </source>
</reference>
<name>A0A8T3VAI9_9EURY</name>